<sequence length="274" mass="31139">MPTPVTEESREKLAVELRMIERWEEEQKDLWFWEKIGRLPFTLLDRITPRVLRDWIGQLLDELGSYIQTGGRYLINQDTVLDRLARESGQPPGSVGLSQVHHLPLAVMDRAAEDLQKSRAEVAKYQGATTGVGGFLTLAIDIPVLLGLSLKTAQEMALVHGYDPREKKERIFIVQCLQFASADYVGKQAILKNLSTFHQGGAERDSISQLQGWHEVIATYRDHFGWKKLFQLVPIAGILFGAWINKATVEDVAEATRMLYRKRRILEKLASMEP</sequence>
<dbReference type="AlphaFoldDB" id="A0A1N7PE92"/>
<protein>
    <submittedName>
        <fullName evidence="1">EcsC protein family protein</fullName>
    </submittedName>
</protein>
<evidence type="ECO:0000313" key="1">
    <source>
        <dbReference type="EMBL" id="SIT08840.1"/>
    </source>
</evidence>
<dbReference type="Pfam" id="PF12787">
    <property type="entry name" value="EcsC"/>
    <property type="match status" value="1"/>
</dbReference>
<dbReference type="EMBL" id="FTOD01000012">
    <property type="protein sequence ID" value="SIT08840.1"/>
    <property type="molecule type" value="Genomic_DNA"/>
</dbReference>
<keyword evidence="2" id="KW-1185">Reference proteome</keyword>
<dbReference type="PANTHER" id="PTHR41260">
    <property type="entry name" value="PROTEIN ECSC"/>
    <property type="match status" value="1"/>
</dbReference>
<dbReference type="InterPro" id="IPR024787">
    <property type="entry name" value="EcsC"/>
</dbReference>
<organism evidence="1 2">
    <name type="scientific">Kroppenstedtia eburnea</name>
    <dbReference type="NCBI Taxonomy" id="714067"/>
    <lineage>
        <taxon>Bacteria</taxon>
        <taxon>Bacillati</taxon>
        <taxon>Bacillota</taxon>
        <taxon>Bacilli</taxon>
        <taxon>Bacillales</taxon>
        <taxon>Thermoactinomycetaceae</taxon>
        <taxon>Kroppenstedtia</taxon>
    </lineage>
</organism>
<proteinExistence type="predicted"/>
<name>A0A1N7PE92_9BACL</name>
<dbReference type="PANTHER" id="PTHR41260:SF1">
    <property type="entry name" value="PROTEIN ECSC"/>
    <property type="match status" value="1"/>
</dbReference>
<gene>
    <name evidence="1" type="ORF">SAMN05421790_11244</name>
</gene>
<reference evidence="2" key="1">
    <citation type="submission" date="2017-01" db="EMBL/GenBank/DDBJ databases">
        <authorList>
            <person name="Varghese N."/>
            <person name="Submissions S."/>
        </authorList>
    </citation>
    <scope>NUCLEOTIDE SEQUENCE [LARGE SCALE GENOMIC DNA]</scope>
    <source>
        <strain evidence="2">DSM 45196</strain>
    </source>
</reference>
<accession>A0A1N7PE92</accession>
<evidence type="ECO:0000313" key="2">
    <source>
        <dbReference type="Proteomes" id="UP000186795"/>
    </source>
</evidence>
<dbReference type="Proteomes" id="UP000186795">
    <property type="component" value="Unassembled WGS sequence"/>
</dbReference>